<dbReference type="CDD" id="cd12163">
    <property type="entry name" value="2-Hacid_dh_5"/>
    <property type="match status" value="1"/>
</dbReference>
<dbReference type="SUPFAM" id="SSF51735">
    <property type="entry name" value="NAD(P)-binding Rossmann-fold domains"/>
    <property type="match status" value="1"/>
</dbReference>
<dbReference type="PANTHER" id="PTHR43333">
    <property type="entry name" value="2-HACID_DH_C DOMAIN-CONTAINING PROTEIN"/>
    <property type="match status" value="1"/>
</dbReference>
<dbReference type="AlphaFoldDB" id="A0A9P8Y099"/>
<protein>
    <submittedName>
        <fullName evidence="4">D-isomer specific 2-hydroxyacid dehydrogenase</fullName>
    </submittedName>
</protein>
<evidence type="ECO:0000256" key="2">
    <source>
        <dbReference type="ARBA" id="ARBA00023027"/>
    </source>
</evidence>
<dbReference type="GO" id="GO:0051287">
    <property type="term" value="F:NAD binding"/>
    <property type="evidence" value="ECO:0007669"/>
    <property type="project" value="InterPro"/>
</dbReference>
<gene>
    <name evidence="4" type="ORF">B0I36DRAFT_375755</name>
</gene>
<evidence type="ECO:0000256" key="1">
    <source>
        <dbReference type="ARBA" id="ARBA00023002"/>
    </source>
</evidence>
<keyword evidence="1" id="KW-0560">Oxidoreductase</keyword>
<evidence type="ECO:0000313" key="4">
    <source>
        <dbReference type="EMBL" id="KAH7025651.1"/>
    </source>
</evidence>
<dbReference type="InterPro" id="IPR036291">
    <property type="entry name" value="NAD(P)-bd_dom_sf"/>
</dbReference>
<dbReference type="PANTHER" id="PTHR43333:SF1">
    <property type="entry name" value="D-ISOMER SPECIFIC 2-HYDROXYACID DEHYDROGENASE NAD-BINDING DOMAIN-CONTAINING PROTEIN"/>
    <property type="match status" value="1"/>
</dbReference>
<dbReference type="OrthoDB" id="298012at2759"/>
<evidence type="ECO:0000259" key="3">
    <source>
        <dbReference type="Pfam" id="PF02826"/>
    </source>
</evidence>
<feature type="domain" description="D-isomer specific 2-hydroxyacid dehydrogenase NAD-binding" evidence="3">
    <location>
        <begin position="131"/>
        <end position="198"/>
    </location>
</feature>
<sequence length="364" mass="41140">MANSPIPEARSVPQNDVLFIFIPYDIPHKWVQDVQSHRPGLEVRWHNSMNADKSLIPVESIDPALWQGVTLLCTYVPPPADLIPLVRFVQLASAGSDLWYSHPSFRKQDVTFCTANGIHPPQIAEWVIGSWLSYQHHLAKYLRDMNYGRWENLYESPVEESRGKRMGILGYGAIGREVTRLATALGMQVVCYTRNQRTTLPSRRDSSFCVPGTGDPDGLLPVAWFSGTDKESVNYFLDQSLDILVIWLPLTHETRHIFAYKQSQILGKHKTFLCNVGRGGHVDHGALLDALQTGLIPGAAIDVTDPEPLPKDHSLWNAPRLLITPHVSWKSNAYWPRVLDLLAQNLRNLEEQKTPLNLVNRDIH</sequence>
<evidence type="ECO:0000313" key="5">
    <source>
        <dbReference type="Proteomes" id="UP000756346"/>
    </source>
</evidence>
<name>A0A9P8Y099_9PEZI</name>
<accession>A0A9P8Y099</accession>
<keyword evidence="5" id="KW-1185">Reference proteome</keyword>
<dbReference type="InterPro" id="IPR029752">
    <property type="entry name" value="D-isomer_DH_CS1"/>
</dbReference>
<dbReference type="Proteomes" id="UP000756346">
    <property type="component" value="Unassembled WGS sequence"/>
</dbReference>
<dbReference type="Gene3D" id="3.40.50.720">
    <property type="entry name" value="NAD(P)-binding Rossmann-like Domain"/>
    <property type="match status" value="2"/>
</dbReference>
<proteinExistence type="predicted"/>
<dbReference type="GeneID" id="70189941"/>
<dbReference type="PROSITE" id="PS00065">
    <property type="entry name" value="D_2_HYDROXYACID_DH_1"/>
    <property type="match status" value="1"/>
</dbReference>
<feature type="domain" description="D-isomer specific 2-hydroxyacid dehydrogenase NAD-binding" evidence="3">
    <location>
        <begin position="230"/>
        <end position="328"/>
    </location>
</feature>
<dbReference type="Pfam" id="PF02826">
    <property type="entry name" value="2-Hacid_dh_C"/>
    <property type="match status" value="2"/>
</dbReference>
<dbReference type="RefSeq" id="XP_046008868.1">
    <property type="nucleotide sequence ID" value="XM_046160395.1"/>
</dbReference>
<organism evidence="4 5">
    <name type="scientific">Microdochium trichocladiopsis</name>
    <dbReference type="NCBI Taxonomy" id="1682393"/>
    <lineage>
        <taxon>Eukaryota</taxon>
        <taxon>Fungi</taxon>
        <taxon>Dikarya</taxon>
        <taxon>Ascomycota</taxon>
        <taxon>Pezizomycotina</taxon>
        <taxon>Sordariomycetes</taxon>
        <taxon>Xylariomycetidae</taxon>
        <taxon>Xylariales</taxon>
        <taxon>Microdochiaceae</taxon>
        <taxon>Microdochium</taxon>
    </lineage>
</organism>
<keyword evidence="2" id="KW-0520">NAD</keyword>
<dbReference type="EMBL" id="JAGTJQ010000008">
    <property type="protein sequence ID" value="KAH7025651.1"/>
    <property type="molecule type" value="Genomic_DNA"/>
</dbReference>
<dbReference type="GO" id="GO:0016491">
    <property type="term" value="F:oxidoreductase activity"/>
    <property type="evidence" value="ECO:0007669"/>
    <property type="project" value="UniProtKB-KW"/>
</dbReference>
<reference evidence="4" key="1">
    <citation type="journal article" date="2021" name="Nat. Commun.">
        <title>Genetic determinants of endophytism in the Arabidopsis root mycobiome.</title>
        <authorList>
            <person name="Mesny F."/>
            <person name="Miyauchi S."/>
            <person name="Thiergart T."/>
            <person name="Pickel B."/>
            <person name="Atanasova L."/>
            <person name="Karlsson M."/>
            <person name="Huettel B."/>
            <person name="Barry K.W."/>
            <person name="Haridas S."/>
            <person name="Chen C."/>
            <person name="Bauer D."/>
            <person name="Andreopoulos W."/>
            <person name="Pangilinan J."/>
            <person name="LaButti K."/>
            <person name="Riley R."/>
            <person name="Lipzen A."/>
            <person name="Clum A."/>
            <person name="Drula E."/>
            <person name="Henrissat B."/>
            <person name="Kohler A."/>
            <person name="Grigoriev I.V."/>
            <person name="Martin F.M."/>
            <person name="Hacquard S."/>
        </authorList>
    </citation>
    <scope>NUCLEOTIDE SEQUENCE</scope>
    <source>
        <strain evidence="4">MPI-CAGE-CH-0230</strain>
    </source>
</reference>
<comment type="caution">
    <text evidence="4">The sequence shown here is derived from an EMBL/GenBank/DDBJ whole genome shotgun (WGS) entry which is preliminary data.</text>
</comment>
<dbReference type="InterPro" id="IPR006140">
    <property type="entry name" value="D-isomer_DH_NAD-bd"/>
</dbReference>